<dbReference type="OrthoDB" id="6265143at2"/>
<proteinExistence type="predicted"/>
<dbReference type="RefSeq" id="WP_020911368.1">
    <property type="nucleotide sequence ID" value="NC_011566.1"/>
</dbReference>
<reference evidence="2 3" key="1">
    <citation type="journal article" date="2008" name="PLoS ONE">
        <title>Environmental adaptation: genomic analysis of the piezotolerant and psychrotolerant deep-sea iron reducing bacterium Shewanella piezotolerans WP3.</title>
        <authorList>
            <person name="Wang F."/>
            <person name="Wang J."/>
            <person name="Jian H."/>
            <person name="Zhang B."/>
            <person name="Li S."/>
            <person name="Wang F."/>
            <person name="Zeng X."/>
            <person name="Gao L."/>
            <person name="Bartlett D.H."/>
            <person name="Yu J."/>
            <person name="Hu S."/>
            <person name="Xiao X."/>
        </authorList>
    </citation>
    <scope>NUCLEOTIDE SEQUENCE [LARGE SCALE GENOMIC DNA]</scope>
    <source>
        <strain evidence="3">WP3 / JCM 13877</strain>
    </source>
</reference>
<dbReference type="eggNOG" id="ENOG50306RB">
    <property type="taxonomic scope" value="Bacteria"/>
</dbReference>
<dbReference type="STRING" id="225849.swp_1194"/>
<gene>
    <name evidence="2" type="ordered locus">swp_1194</name>
</gene>
<protein>
    <recommendedName>
        <fullName evidence="4">Adhesin domain-containing protein</fullName>
    </recommendedName>
</protein>
<dbReference type="AlphaFoldDB" id="B8CKF1"/>
<feature type="signal peptide" evidence="1">
    <location>
        <begin position="1"/>
        <end position="23"/>
    </location>
</feature>
<dbReference type="EMBL" id="CP000472">
    <property type="protein sequence ID" value="ACJ27990.1"/>
    <property type="molecule type" value="Genomic_DNA"/>
</dbReference>
<feature type="chain" id="PRO_5002870212" description="Adhesin domain-containing protein" evidence="1">
    <location>
        <begin position="24"/>
        <end position="211"/>
    </location>
</feature>
<keyword evidence="3" id="KW-1185">Reference proteome</keyword>
<evidence type="ECO:0000313" key="3">
    <source>
        <dbReference type="Proteomes" id="UP000000753"/>
    </source>
</evidence>
<dbReference type="Proteomes" id="UP000000753">
    <property type="component" value="Chromosome"/>
</dbReference>
<evidence type="ECO:0008006" key="4">
    <source>
        <dbReference type="Google" id="ProtNLM"/>
    </source>
</evidence>
<evidence type="ECO:0000256" key="1">
    <source>
        <dbReference type="SAM" id="SignalP"/>
    </source>
</evidence>
<name>B8CKF1_SHEPW</name>
<organism evidence="2 3">
    <name type="scientific">Shewanella piezotolerans (strain WP3 / JCM 13877)</name>
    <dbReference type="NCBI Taxonomy" id="225849"/>
    <lineage>
        <taxon>Bacteria</taxon>
        <taxon>Pseudomonadati</taxon>
        <taxon>Pseudomonadota</taxon>
        <taxon>Gammaproteobacteria</taxon>
        <taxon>Alteromonadales</taxon>
        <taxon>Shewanellaceae</taxon>
        <taxon>Shewanella</taxon>
    </lineage>
</organism>
<evidence type="ECO:0000313" key="2">
    <source>
        <dbReference type="EMBL" id="ACJ27990.1"/>
    </source>
</evidence>
<sequence length="211" mass="22709">MTTARLFTTLFLILGMTSTAAMAASSRTLSESYQYDGQQVSLDMGIGSANFVATDSNEITIEVVVEDSDTNWLFFWGGTDLSDIAIESKLTTKELNLSLNEQDNIEQQWTVYLPKQAALSLEVGVGAIEVSGMTNDIEISLGVGSAIVEHQVTYHSIELDSGVGDISISEQGRKLTVERSLVAQSYSNKDQEGKASLTVDVGVGEVVVTKL</sequence>
<dbReference type="KEGG" id="swp:swp_1194"/>
<keyword evidence="1" id="KW-0732">Signal</keyword>
<accession>B8CKF1</accession>
<dbReference type="HOGENOM" id="CLU_107574_0_0_6"/>